<gene>
    <name evidence="9" type="ORF">ACFSRZ_13510</name>
</gene>
<comment type="caution">
    <text evidence="9">The sequence shown here is derived from an EMBL/GenBank/DDBJ whole genome shotgun (WGS) entry which is preliminary data.</text>
</comment>
<feature type="domain" description="CusB-like barrel-sandwich hybrid" evidence="6">
    <location>
        <begin position="130"/>
        <end position="242"/>
    </location>
</feature>
<accession>A0ABW5LUX1</accession>
<dbReference type="InterPro" id="IPR045800">
    <property type="entry name" value="HMBD"/>
</dbReference>
<feature type="domain" description="DUF3347" evidence="3">
    <location>
        <begin position="448"/>
        <end position="539"/>
    </location>
</feature>
<dbReference type="Proteomes" id="UP001597508">
    <property type="component" value="Unassembled WGS sequence"/>
</dbReference>
<proteinExistence type="inferred from homology"/>
<evidence type="ECO:0000256" key="1">
    <source>
        <dbReference type="ARBA" id="ARBA00009477"/>
    </source>
</evidence>
<evidence type="ECO:0000259" key="4">
    <source>
        <dbReference type="Pfam" id="PF19335"/>
    </source>
</evidence>
<feature type="domain" description="CusB-like beta-barrel" evidence="7">
    <location>
        <begin position="247"/>
        <end position="321"/>
    </location>
</feature>
<dbReference type="NCBIfam" id="TIGR01730">
    <property type="entry name" value="RND_mfp"/>
    <property type="match status" value="1"/>
</dbReference>
<feature type="domain" description="CzcB-like C-terminal circularly permuted SH3-like" evidence="8">
    <location>
        <begin position="330"/>
        <end position="391"/>
    </location>
</feature>
<evidence type="ECO:0000313" key="9">
    <source>
        <dbReference type="EMBL" id="MFD2568389.1"/>
    </source>
</evidence>
<evidence type="ECO:0000313" key="10">
    <source>
        <dbReference type="Proteomes" id="UP001597508"/>
    </source>
</evidence>
<keyword evidence="10" id="KW-1185">Reference proteome</keyword>
<dbReference type="PANTHER" id="PTHR30097">
    <property type="entry name" value="CATION EFFLUX SYSTEM PROTEIN CUSB"/>
    <property type="match status" value="1"/>
</dbReference>
<dbReference type="InterPro" id="IPR058649">
    <property type="entry name" value="CzcB_C"/>
</dbReference>
<evidence type="ECO:0000259" key="3">
    <source>
        <dbReference type="Pfam" id="PF11827"/>
    </source>
</evidence>
<dbReference type="InterPro" id="IPR058792">
    <property type="entry name" value="Beta-barrel_RND_2"/>
</dbReference>
<evidence type="ECO:0000259" key="7">
    <source>
        <dbReference type="Pfam" id="PF25954"/>
    </source>
</evidence>
<dbReference type="InterPro" id="IPR058791">
    <property type="entry name" value="3HB_CusB"/>
</dbReference>
<evidence type="ECO:0000259" key="5">
    <source>
        <dbReference type="Pfam" id="PF25869"/>
    </source>
</evidence>
<dbReference type="Gene3D" id="2.40.30.170">
    <property type="match status" value="1"/>
</dbReference>
<comment type="similarity">
    <text evidence="1">Belongs to the membrane fusion protein (MFP) (TC 8.A.1) family.</text>
</comment>
<sequence>MKKYSIYLGILAVGLLLGWVLFGNNNSSEAKEHDHSKEMATNQMWTCSMHPQIMQPEAGDCPICGMDLIPAEAGADGLSADEFKLTENAMNLANIQTTVIIDTNEIDNSITVSGKIVENEKKNAVQVTYFSGRIEKLFINFTGERIRKGQQLATIYSPELFAAQQELLTTSKIKESQPELYKAVRNKLKLWKLTEAQINSIESSGKVIENFPVYATVSGTVTEKMVAIGQSVKQGQGLFKIADLQSLWAEFDVYENQVNSIKTGQKIEINTNSHPGKTIVSKVSFIDPVLDSKTRTVKLRVDLNNSKGVLKPGMFVKGKLKVSETNGTLSVPSSSVLWTGKRSVVYVKTKPNEPVFEMREVKIGTRIGDFYQVLEGLKNGEEVVTNGAFTVDAAAQLQGKKSMMNKDGGVVMTGHEAHLGMKHDAQGMKMTNDRVEVDSKFQGQLKAVFDAYITLKDALIKDDVKTSTEASSTMLKNLALVDMKLLKGDAHNSWMQLSKELKTSATSLNSSADIKTQRAHFKPLSSSLIMAVEKYGINTEVYSQFCPMADSNTGGYWLSLEDKVLNPYFGDAMLRCGEVIKTIK</sequence>
<name>A0ABW5LUX1_9FLAO</name>
<evidence type="ECO:0000259" key="6">
    <source>
        <dbReference type="Pfam" id="PF25919"/>
    </source>
</evidence>
<feature type="domain" description="CusB-like three alpha-helical bundle" evidence="5">
    <location>
        <begin position="159"/>
        <end position="207"/>
    </location>
</feature>
<protein>
    <submittedName>
        <fullName evidence="9">Efflux RND transporter periplasmic adaptor subunit</fullName>
    </submittedName>
</protein>
<reference evidence="10" key="1">
    <citation type="journal article" date="2019" name="Int. J. Syst. Evol. Microbiol.">
        <title>The Global Catalogue of Microorganisms (GCM) 10K type strain sequencing project: providing services to taxonomists for standard genome sequencing and annotation.</title>
        <authorList>
            <consortium name="The Broad Institute Genomics Platform"/>
            <consortium name="The Broad Institute Genome Sequencing Center for Infectious Disease"/>
            <person name="Wu L."/>
            <person name="Ma J."/>
        </authorList>
    </citation>
    <scope>NUCLEOTIDE SEQUENCE [LARGE SCALE GENOMIC DNA]</scope>
    <source>
        <strain evidence="10">KCTC 52127</strain>
    </source>
</reference>
<dbReference type="Gene3D" id="6.10.140.730">
    <property type="match status" value="1"/>
</dbReference>
<dbReference type="Pfam" id="PF19335">
    <property type="entry name" value="HMBD"/>
    <property type="match status" value="1"/>
</dbReference>
<keyword evidence="2" id="KW-0813">Transport</keyword>
<dbReference type="RefSeq" id="WP_379667097.1">
    <property type="nucleotide sequence ID" value="NZ_JBHULH010000009.1"/>
</dbReference>
<dbReference type="Pfam" id="PF25975">
    <property type="entry name" value="CzcB_C"/>
    <property type="match status" value="1"/>
</dbReference>
<dbReference type="PANTHER" id="PTHR30097:SF15">
    <property type="entry name" value="CATION EFFLUX SYSTEM PROTEIN CUSB"/>
    <property type="match status" value="1"/>
</dbReference>
<evidence type="ECO:0000259" key="8">
    <source>
        <dbReference type="Pfam" id="PF25975"/>
    </source>
</evidence>
<organism evidence="9 10">
    <name type="scientific">Pseudotenacibaculum haliotis</name>
    <dbReference type="NCBI Taxonomy" id="1862138"/>
    <lineage>
        <taxon>Bacteria</taxon>
        <taxon>Pseudomonadati</taxon>
        <taxon>Bacteroidota</taxon>
        <taxon>Flavobacteriia</taxon>
        <taxon>Flavobacteriales</taxon>
        <taxon>Flavobacteriaceae</taxon>
        <taxon>Pseudotenacibaculum</taxon>
    </lineage>
</organism>
<dbReference type="Pfam" id="PF11827">
    <property type="entry name" value="DUF3347"/>
    <property type="match status" value="1"/>
</dbReference>
<dbReference type="SUPFAM" id="SSF111369">
    <property type="entry name" value="HlyD-like secretion proteins"/>
    <property type="match status" value="1"/>
</dbReference>
<dbReference type="Pfam" id="PF25869">
    <property type="entry name" value="3HB_CusB"/>
    <property type="match status" value="1"/>
</dbReference>
<dbReference type="Pfam" id="PF25919">
    <property type="entry name" value="BSH_CusB"/>
    <property type="match status" value="1"/>
</dbReference>
<dbReference type="InterPro" id="IPR051909">
    <property type="entry name" value="MFP_Cation_Efflux"/>
</dbReference>
<feature type="domain" description="Heavy metal binding" evidence="4">
    <location>
        <begin position="45"/>
        <end position="71"/>
    </location>
</feature>
<dbReference type="Gene3D" id="2.40.420.20">
    <property type="match status" value="1"/>
</dbReference>
<dbReference type="Pfam" id="PF25954">
    <property type="entry name" value="Beta-barrel_RND_2"/>
    <property type="match status" value="1"/>
</dbReference>
<dbReference type="EMBL" id="JBHULH010000009">
    <property type="protein sequence ID" value="MFD2568389.1"/>
    <property type="molecule type" value="Genomic_DNA"/>
</dbReference>
<dbReference type="InterPro" id="IPR021782">
    <property type="entry name" value="DUF3347"/>
</dbReference>
<dbReference type="InterPro" id="IPR006143">
    <property type="entry name" value="RND_pump_MFP"/>
</dbReference>
<evidence type="ECO:0000256" key="2">
    <source>
        <dbReference type="ARBA" id="ARBA00022448"/>
    </source>
</evidence>
<dbReference type="InterPro" id="IPR058790">
    <property type="entry name" value="BSH_CusB"/>
</dbReference>